<proteinExistence type="predicted"/>
<name>A0AAV9WNF8_9PEZI</name>
<protein>
    <submittedName>
        <fullName evidence="2">Uncharacterized protein</fullName>
    </submittedName>
</protein>
<gene>
    <name evidence="2" type="ORF">TWF481_000419</name>
</gene>
<dbReference type="Proteomes" id="UP001370758">
    <property type="component" value="Unassembled WGS sequence"/>
</dbReference>
<accession>A0AAV9WNF8</accession>
<keyword evidence="3" id="KW-1185">Reference proteome</keyword>
<comment type="caution">
    <text evidence="2">The sequence shown here is derived from an EMBL/GenBank/DDBJ whole genome shotgun (WGS) entry which is preliminary data.</text>
</comment>
<evidence type="ECO:0000313" key="3">
    <source>
        <dbReference type="Proteomes" id="UP001370758"/>
    </source>
</evidence>
<sequence length="330" mass="37374">MDGSTSLYVGIEKLMKQPEDISPTRSRNPTYTYQTVCLKPKMSASPSRTFVPGHLIYDGPSPYMNPRGTQTPGRTTVRRGEGQTRRSGGVHSPPSRPVGGVFSLEPPTVAGPSSWMQAPASPGITSRHENTIHQEPASTLENIPNPPPNENTKPNNPKKPKKPKSKGKQKQKEHPQKSTPKRLLSSILSYLPRIFFCCISTRPKYTKIQHLVVPTQQICVDSRALRFLQSLTRQDFLLLSYIVQEVFTDDGVKVLGRISEYDGLIESALRGQIRTTRRPWTSSEREGYVEHTAGLYARLLRRLGVYEKAPMCEKTYGRRFEREERRRSWL</sequence>
<evidence type="ECO:0000313" key="2">
    <source>
        <dbReference type="EMBL" id="KAK6511504.1"/>
    </source>
</evidence>
<dbReference type="EMBL" id="JAVHJL010000001">
    <property type="protein sequence ID" value="KAK6511504.1"/>
    <property type="molecule type" value="Genomic_DNA"/>
</dbReference>
<dbReference type="AlphaFoldDB" id="A0AAV9WNF8"/>
<organism evidence="2 3">
    <name type="scientific">Arthrobotrys musiformis</name>
    <dbReference type="NCBI Taxonomy" id="47236"/>
    <lineage>
        <taxon>Eukaryota</taxon>
        <taxon>Fungi</taxon>
        <taxon>Dikarya</taxon>
        <taxon>Ascomycota</taxon>
        <taxon>Pezizomycotina</taxon>
        <taxon>Orbiliomycetes</taxon>
        <taxon>Orbiliales</taxon>
        <taxon>Orbiliaceae</taxon>
        <taxon>Arthrobotrys</taxon>
    </lineage>
</organism>
<feature type="compositionally biased region" description="Basic residues" evidence="1">
    <location>
        <begin position="156"/>
        <end position="169"/>
    </location>
</feature>
<reference evidence="2 3" key="1">
    <citation type="submission" date="2023-08" db="EMBL/GenBank/DDBJ databases">
        <authorList>
            <person name="Palmer J.M."/>
        </authorList>
    </citation>
    <scope>NUCLEOTIDE SEQUENCE [LARGE SCALE GENOMIC DNA]</scope>
    <source>
        <strain evidence="2 3">TWF481</strain>
    </source>
</reference>
<evidence type="ECO:0000256" key="1">
    <source>
        <dbReference type="SAM" id="MobiDB-lite"/>
    </source>
</evidence>
<feature type="region of interest" description="Disordered" evidence="1">
    <location>
        <begin position="57"/>
        <end position="182"/>
    </location>
</feature>